<dbReference type="InterPro" id="IPR036259">
    <property type="entry name" value="MFS_trans_sf"/>
</dbReference>
<dbReference type="PANTHER" id="PTHR42718:SF9">
    <property type="entry name" value="MAJOR FACILITATOR SUPERFAMILY MULTIDRUG TRANSPORTER MFSC"/>
    <property type="match status" value="1"/>
</dbReference>
<gene>
    <name evidence="9" type="ORF">FDG2_5989</name>
</gene>
<comment type="subcellular location">
    <subcellularLocation>
        <location evidence="1">Cell membrane</location>
        <topology evidence="1">Multi-pass membrane protein</topology>
    </subcellularLocation>
</comment>
<dbReference type="InterPro" id="IPR020846">
    <property type="entry name" value="MFS_dom"/>
</dbReference>
<feature type="transmembrane region" description="Helical" evidence="7">
    <location>
        <begin position="75"/>
        <end position="102"/>
    </location>
</feature>
<feature type="transmembrane region" description="Helical" evidence="7">
    <location>
        <begin position="265"/>
        <end position="284"/>
    </location>
</feature>
<dbReference type="Gene3D" id="1.20.1250.20">
    <property type="entry name" value="MFS general substrate transporter like domains"/>
    <property type="match status" value="2"/>
</dbReference>
<name>A0A1C3PG31_9ACTN</name>
<evidence type="ECO:0000259" key="8">
    <source>
        <dbReference type="PROSITE" id="PS50850"/>
    </source>
</evidence>
<keyword evidence="4 7" id="KW-1133">Transmembrane helix</keyword>
<accession>A0A1C3PG31</accession>
<dbReference type="GO" id="GO:0005886">
    <property type="term" value="C:plasma membrane"/>
    <property type="evidence" value="ECO:0007669"/>
    <property type="project" value="UniProtKB-SubCell"/>
</dbReference>
<feature type="transmembrane region" description="Helical" evidence="7">
    <location>
        <begin position="114"/>
        <end position="133"/>
    </location>
</feature>
<dbReference type="InterPro" id="IPR011701">
    <property type="entry name" value="MFS"/>
</dbReference>
<evidence type="ECO:0000256" key="3">
    <source>
        <dbReference type="ARBA" id="ARBA00022692"/>
    </source>
</evidence>
<feature type="transmembrane region" description="Helical" evidence="7">
    <location>
        <begin position="233"/>
        <end position="253"/>
    </location>
</feature>
<dbReference type="EMBL" id="FLUV01002470">
    <property type="protein sequence ID" value="SBW28785.1"/>
    <property type="molecule type" value="Genomic_DNA"/>
</dbReference>
<evidence type="ECO:0000313" key="9">
    <source>
        <dbReference type="EMBL" id="SBW28785.1"/>
    </source>
</evidence>
<evidence type="ECO:0000256" key="5">
    <source>
        <dbReference type="ARBA" id="ARBA00023136"/>
    </source>
</evidence>
<evidence type="ECO:0000313" key="10">
    <source>
        <dbReference type="Proteomes" id="UP000199013"/>
    </source>
</evidence>
<feature type="region of interest" description="Disordered" evidence="6">
    <location>
        <begin position="530"/>
        <end position="566"/>
    </location>
</feature>
<evidence type="ECO:0000256" key="2">
    <source>
        <dbReference type="ARBA" id="ARBA00022448"/>
    </source>
</evidence>
<dbReference type="GO" id="GO:0022857">
    <property type="term" value="F:transmembrane transporter activity"/>
    <property type="evidence" value="ECO:0007669"/>
    <property type="project" value="InterPro"/>
</dbReference>
<evidence type="ECO:0000256" key="4">
    <source>
        <dbReference type="ARBA" id="ARBA00022989"/>
    </source>
</evidence>
<reference evidence="10" key="1">
    <citation type="submission" date="2016-02" db="EMBL/GenBank/DDBJ databases">
        <authorList>
            <person name="Wibberg D."/>
        </authorList>
    </citation>
    <scope>NUCLEOTIDE SEQUENCE [LARGE SCALE GENOMIC DNA]</scope>
</reference>
<evidence type="ECO:0000256" key="1">
    <source>
        <dbReference type="ARBA" id="ARBA00004651"/>
    </source>
</evidence>
<feature type="transmembrane region" description="Helical" evidence="7">
    <location>
        <begin position="366"/>
        <end position="390"/>
    </location>
</feature>
<keyword evidence="3 7" id="KW-0812">Transmembrane</keyword>
<dbReference type="PROSITE" id="PS50850">
    <property type="entry name" value="MFS"/>
    <property type="match status" value="1"/>
</dbReference>
<feature type="region of interest" description="Disordered" evidence="6">
    <location>
        <begin position="1"/>
        <end position="24"/>
    </location>
</feature>
<dbReference type="CDD" id="cd17321">
    <property type="entry name" value="MFS_MMR_MDR_like"/>
    <property type="match status" value="1"/>
</dbReference>
<organism evidence="9 10">
    <name type="scientific">Candidatus Protofrankia californiensis</name>
    <dbReference type="NCBI Taxonomy" id="1839754"/>
    <lineage>
        <taxon>Bacteria</taxon>
        <taxon>Bacillati</taxon>
        <taxon>Actinomycetota</taxon>
        <taxon>Actinomycetes</taxon>
        <taxon>Frankiales</taxon>
        <taxon>Frankiaceae</taxon>
        <taxon>Protofrankia</taxon>
    </lineage>
</organism>
<keyword evidence="10" id="KW-1185">Reference proteome</keyword>
<keyword evidence="2" id="KW-0813">Transport</keyword>
<sequence length="587" mass="60694">MPLTPPSRRNGRHPLARTRPKAAVPALAHTDTDMQGGEEGIRNSTVQRLRWRRLTWRGLLTEQGRPQCIRDHARAPWLIVATVCIGAFMGQLDASIVTIALPDVRTDLGASLTAITWVSLSYLVVLVGTVAAVGRLADMIGRKLLYTYGFVVFTLASLGCGLAPNLTTLLAFRVVQAIGAAMLQANSVALIVGAVPRDALSRAIGLQAAAQALGLSLGPALGGLLTNAGGWRWIFYINIPTGILGCALGWVLLPRTRLRAARTAFDWPGLALLFLSVTAGLIGLSQAATDEPAHPGIWLALTGSATLGWAFIRRQARTDAPLIDLELLRRRDVASGLGSGMLASAVLFGTLFAVPLHLTNSGGLSIAFAGLALTALPLAIGLTAPTAGALSRRYGVRRTTVLGMLASMVGVVVTAGCVAALTRSANGAAGDAAVGLGAVAATEIALAIIGVGLGLFTPVNNAAVMSAVRPQESGSASGVLNMTRALGSAFGVSVTSVAFGVGGFAAAATVLAGCAALAAVIACCRPARQGARTDPPTSVEQGRSAVPAPRIPARAGHRDAASEQPVQCLRLHRKTLRSRHDQRVDWT</sequence>
<dbReference type="Pfam" id="PF07690">
    <property type="entry name" value="MFS_1"/>
    <property type="match status" value="2"/>
</dbReference>
<evidence type="ECO:0000256" key="7">
    <source>
        <dbReference type="SAM" id="Phobius"/>
    </source>
</evidence>
<feature type="transmembrane region" description="Helical" evidence="7">
    <location>
        <begin position="170"/>
        <end position="192"/>
    </location>
</feature>
<feature type="transmembrane region" description="Helical" evidence="7">
    <location>
        <begin position="204"/>
        <end position="221"/>
    </location>
</feature>
<protein>
    <submittedName>
        <fullName evidence="9">Putative membrane protein</fullName>
    </submittedName>
</protein>
<dbReference type="AlphaFoldDB" id="A0A1C3PG31"/>
<dbReference type="PRINTS" id="PR01036">
    <property type="entry name" value="TCRTETB"/>
</dbReference>
<feature type="transmembrane region" description="Helical" evidence="7">
    <location>
        <begin position="296"/>
        <end position="312"/>
    </location>
</feature>
<dbReference type="InterPro" id="IPR005829">
    <property type="entry name" value="Sugar_transporter_CS"/>
</dbReference>
<feature type="transmembrane region" description="Helical" evidence="7">
    <location>
        <begin position="145"/>
        <end position="164"/>
    </location>
</feature>
<feature type="transmembrane region" description="Helical" evidence="7">
    <location>
        <begin position="433"/>
        <end position="457"/>
    </location>
</feature>
<dbReference type="PROSITE" id="PS00216">
    <property type="entry name" value="SUGAR_TRANSPORT_1"/>
    <property type="match status" value="1"/>
</dbReference>
<feature type="transmembrane region" description="Helical" evidence="7">
    <location>
        <begin position="402"/>
        <end position="421"/>
    </location>
</feature>
<dbReference type="SUPFAM" id="SSF103473">
    <property type="entry name" value="MFS general substrate transporter"/>
    <property type="match status" value="1"/>
</dbReference>
<feature type="transmembrane region" description="Helical" evidence="7">
    <location>
        <begin position="333"/>
        <end position="354"/>
    </location>
</feature>
<keyword evidence="5 7" id="KW-0472">Membrane</keyword>
<evidence type="ECO:0000256" key="6">
    <source>
        <dbReference type="SAM" id="MobiDB-lite"/>
    </source>
</evidence>
<feature type="domain" description="Major facilitator superfamily (MFS) profile" evidence="8">
    <location>
        <begin position="79"/>
        <end position="530"/>
    </location>
</feature>
<proteinExistence type="predicted"/>
<dbReference type="PANTHER" id="PTHR42718">
    <property type="entry name" value="MAJOR FACILITATOR SUPERFAMILY MULTIDRUG TRANSPORTER MFSC"/>
    <property type="match status" value="1"/>
</dbReference>
<dbReference type="Proteomes" id="UP000199013">
    <property type="component" value="Unassembled WGS sequence"/>
</dbReference>
<feature type="compositionally biased region" description="Basic residues" evidence="6">
    <location>
        <begin position="9"/>
        <end position="20"/>
    </location>
</feature>